<gene>
    <name evidence="1" type="ORF">CEXT_312961</name>
</gene>
<comment type="caution">
    <text evidence="1">The sequence shown here is derived from an EMBL/GenBank/DDBJ whole genome shotgun (WGS) entry which is preliminary data.</text>
</comment>
<organism evidence="1 2">
    <name type="scientific">Caerostris extrusa</name>
    <name type="common">Bark spider</name>
    <name type="synonym">Caerostris bankana</name>
    <dbReference type="NCBI Taxonomy" id="172846"/>
    <lineage>
        <taxon>Eukaryota</taxon>
        <taxon>Metazoa</taxon>
        <taxon>Ecdysozoa</taxon>
        <taxon>Arthropoda</taxon>
        <taxon>Chelicerata</taxon>
        <taxon>Arachnida</taxon>
        <taxon>Araneae</taxon>
        <taxon>Araneomorphae</taxon>
        <taxon>Entelegynae</taxon>
        <taxon>Araneoidea</taxon>
        <taxon>Araneidae</taxon>
        <taxon>Caerostris</taxon>
    </lineage>
</organism>
<accession>A0AAV4MAE2</accession>
<proteinExistence type="predicted"/>
<keyword evidence="2" id="KW-1185">Reference proteome</keyword>
<sequence length="119" mass="13379">MRLASRKIFETPNFLNNVEITTNLNLAQPTLKSQLPLENLQILALETIHIRHPKPERLHIYADASLIDSPNIGSGIYSIFLSVLIAMCVDEQQLIPKTPLQQSGFDVGLRDCHSGYRVI</sequence>
<dbReference type="Proteomes" id="UP001054945">
    <property type="component" value="Unassembled WGS sequence"/>
</dbReference>
<protein>
    <submittedName>
        <fullName evidence="1">Uncharacterized protein</fullName>
    </submittedName>
</protein>
<evidence type="ECO:0000313" key="2">
    <source>
        <dbReference type="Proteomes" id="UP001054945"/>
    </source>
</evidence>
<dbReference type="EMBL" id="BPLR01019584">
    <property type="protein sequence ID" value="GIX69403.1"/>
    <property type="molecule type" value="Genomic_DNA"/>
</dbReference>
<evidence type="ECO:0000313" key="1">
    <source>
        <dbReference type="EMBL" id="GIX69403.1"/>
    </source>
</evidence>
<reference evidence="1 2" key="1">
    <citation type="submission" date="2021-06" db="EMBL/GenBank/DDBJ databases">
        <title>Caerostris extrusa draft genome.</title>
        <authorList>
            <person name="Kono N."/>
            <person name="Arakawa K."/>
        </authorList>
    </citation>
    <scope>NUCLEOTIDE SEQUENCE [LARGE SCALE GENOMIC DNA]</scope>
</reference>
<dbReference type="AlphaFoldDB" id="A0AAV4MAE2"/>
<name>A0AAV4MAE2_CAEEX</name>